<name>A0A1V4D163_9ACTN</name>
<dbReference type="Pfam" id="PF01522">
    <property type="entry name" value="Polysacc_deac_1"/>
    <property type="match status" value="1"/>
</dbReference>
<sequence>MTTTVPGTPPEHQPLTGPAPGWPLVVYFHHVHPKISHYTALSEAAFEQGLQLLLQHFAPYPAADLVTGGPLTQPSRPTVLITFDDGYRDCFDHARPLLRRHSLTAVFFVITDRIGTHSPDPRQSFLTWEECDTLHEEGHIIAAHTRTHPRLDLLTPAAAHEEVTPSLRTIQSRYGHTRGLFAYPYGAVPRTDLIPPGILPFGTVRSRPTAWPAATGPHPIRRTYLPTGHQNIWPALITAWRQQWDDAPAPHQENHP</sequence>
<comment type="subcellular location">
    <subcellularLocation>
        <location evidence="1">Secreted</location>
    </subcellularLocation>
</comment>
<comment type="caution">
    <text evidence="4">The sequence shown here is derived from an EMBL/GenBank/DDBJ whole genome shotgun (WGS) entry which is preliminary data.</text>
</comment>
<dbReference type="AlphaFoldDB" id="A0A1V4D163"/>
<accession>A0A1V4D163</accession>
<dbReference type="PANTHER" id="PTHR34216">
    <property type="match status" value="1"/>
</dbReference>
<dbReference type="GO" id="GO:0005576">
    <property type="term" value="C:extracellular region"/>
    <property type="evidence" value="ECO:0007669"/>
    <property type="project" value="UniProtKB-SubCell"/>
</dbReference>
<evidence type="ECO:0000256" key="1">
    <source>
        <dbReference type="ARBA" id="ARBA00004613"/>
    </source>
</evidence>
<dbReference type="EMBL" id="LAKD02000057">
    <property type="protein sequence ID" value="OPF76715.1"/>
    <property type="molecule type" value="Genomic_DNA"/>
</dbReference>
<dbReference type="GO" id="GO:0016810">
    <property type="term" value="F:hydrolase activity, acting on carbon-nitrogen (but not peptide) bonds"/>
    <property type="evidence" value="ECO:0007669"/>
    <property type="project" value="InterPro"/>
</dbReference>
<dbReference type="InterPro" id="IPR011330">
    <property type="entry name" value="Glyco_hydro/deAcase_b/a-brl"/>
</dbReference>
<dbReference type="Gene3D" id="3.20.20.370">
    <property type="entry name" value="Glycoside hydrolase/deacetylase"/>
    <property type="match status" value="1"/>
</dbReference>
<dbReference type="Proteomes" id="UP000033615">
    <property type="component" value="Unassembled WGS sequence"/>
</dbReference>
<dbReference type="InterPro" id="IPR051398">
    <property type="entry name" value="Polysacch_Deacetylase"/>
</dbReference>
<keyword evidence="5" id="KW-1185">Reference proteome</keyword>
<feature type="domain" description="NodB homology" evidence="3">
    <location>
        <begin position="77"/>
        <end position="256"/>
    </location>
</feature>
<dbReference type="RefSeq" id="WP_053048527.1">
    <property type="nucleotide sequence ID" value="NZ_LAKD02000057.1"/>
</dbReference>
<evidence type="ECO:0000259" key="3">
    <source>
        <dbReference type="PROSITE" id="PS51677"/>
    </source>
</evidence>
<dbReference type="InterPro" id="IPR002509">
    <property type="entry name" value="NODB_dom"/>
</dbReference>
<evidence type="ECO:0000313" key="4">
    <source>
        <dbReference type="EMBL" id="OPF76715.1"/>
    </source>
</evidence>
<reference evidence="4" key="1">
    <citation type="submission" date="2016-12" db="EMBL/GenBank/DDBJ databases">
        <title>Genome sequence of Streptomyces antioxidans MUSC 164.</title>
        <authorList>
            <person name="Lee L.-H."/>
            <person name="Ser H.-L."/>
        </authorList>
    </citation>
    <scope>NUCLEOTIDE SEQUENCE [LARGE SCALE GENOMIC DNA]</scope>
    <source>
        <strain evidence="4">MUSC 164</strain>
    </source>
</reference>
<keyword evidence="2" id="KW-0732">Signal</keyword>
<dbReference type="SUPFAM" id="SSF88713">
    <property type="entry name" value="Glycoside hydrolase/deacetylase"/>
    <property type="match status" value="1"/>
</dbReference>
<dbReference type="OrthoDB" id="9782872at2"/>
<protein>
    <recommendedName>
        <fullName evidence="3">NodB homology domain-containing protein</fullName>
    </recommendedName>
</protein>
<dbReference type="GO" id="GO:0005975">
    <property type="term" value="P:carbohydrate metabolic process"/>
    <property type="evidence" value="ECO:0007669"/>
    <property type="project" value="InterPro"/>
</dbReference>
<proteinExistence type="predicted"/>
<dbReference type="CDD" id="cd10918">
    <property type="entry name" value="CE4_NodB_like_5s_6s"/>
    <property type="match status" value="1"/>
</dbReference>
<gene>
    <name evidence="4" type="ORF">VT50_0222990</name>
</gene>
<evidence type="ECO:0000313" key="5">
    <source>
        <dbReference type="Proteomes" id="UP000033615"/>
    </source>
</evidence>
<dbReference type="PANTHER" id="PTHR34216:SF3">
    <property type="entry name" value="POLY-BETA-1,6-N-ACETYL-D-GLUCOSAMINE N-DEACETYLASE"/>
    <property type="match status" value="1"/>
</dbReference>
<dbReference type="PROSITE" id="PS51677">
    <property type="entry name" value="NODB"/>
    <property type="match status" value="1"/>
</dbReference>
<evidence type="ECO:0000256" key="2">
    <source>
        <dbReference type="ARBA" id="ARBA00022729"/>
    </source>
</evidence>
<organism evidence="4 5">
    <name type="scientific">Streptomyces antioxidans</name>
    <dbReference type="NCBI Taxonomy" id="1507734"/>
    <lineage>
        <taxon>Bacteria</taxon>
        <taxon>Bacillati</taxon>
        <taxon>Actinomycetota</taxon>
        <taxon>Actinomycetes</taxon>
        <taxon>Kitasatosporales</taxon>
        <taxon>Streptomycetaceae</taxon>
        <taxon>Streptomyces</taxon>
    </lineage>
</organism>